<dbReference type="RefSeq" id="WP_179748509.1">
    <property type="nucleotide sequence ID" value="NZ_JACCBU010000001.1"/>
</dbReference>
<dbReference type="AlphaFoldDB" id="A0A7Y9L9I3"/>
<organism evidence="1 2">
    <name type="scientific">Microlunatus parietis</name>
    <dbReference type="NCBI Taxonomy" id="682979"/>
    <lineage>
        <taxon>Bacteria</taxon>
        <taxon>Bacillati</taxon>
        <taxon>Actinomycetota</taxon>
        <taxon>Actinomycetes</taxon>
        <taxon>Propionibacteriales</taxon>
        <taxon>Propionibacteriaceae</taxon>
        <taxon>Microlunatus</taxon>
    </lineage>
</organism>
<dbReference type="EMBL" id="JACCBU010000001">
    <property type="protein sequence ID" value="NYE69617.1"/>
    <property type="molecule type" value="Genomic_DNA"/>
</dbReference>
<proteinExistence type="predicted"/>
<keyword evidence="2" id="KW-1185">Reference proteome</keyword>
<reference evidence="1 2" key="1">
    <citation type="submission" date="2020-07" db="EMBL/GenBank/DDBJ databases">
        <title>Sequencing the genomes of 1000 actinobacteria strains.</title>
        <authorList>
            <person name="Klenk H.-P."/>
        </authorList>
    </citation>
    <scope>NUCLEOTIDE SEQUENCE [LARGE SCALE GENOMIC DNA]</scope>
    <source>
        <strain evidence="1 2">DSM 22083</strain>
    </source>
</reference>
<evidence type="ECO:0000313" key="2">
    <source>
        <dbReference type="Proteomes" id="UP000569914"/>
    </source>
</evidence>
<gene>
    <name evidence="1" type="ORF">BKA15_000946</name>
</gene>
<name>A0A7Y9L9I3_9ACTN</name>
<protein>
    <submittedName>
        <fullName evidence="1">Uncharacterized protein</fullName>
    </submittedName>
</protein>
<dbReference type="Proteomes" id="UP000569914">
    <property type="component" value="Unassembled WGS sequence"/>
</dbReference>
<accession>A0A7Y9L9I3</accession>
<comment type="caution">
    <text evidence="1">The sequence shown here is derived from an EMBL/GenBank/DDBJ whole genome shotgun (WGS) entry which is preliminary data.</text>
</comment>
<evidence type="ECO:0000313" key="1">
    <source>
        <dbReference type="EMBL" id="NYE69617.1"/>
    </source>
</evidence>
<sequence>MTDQPVEQRRVRVWFGQHLLHDYLAEATAAERYAESIGRRFAGLEVTVDLEVSADLRPLPCEQLWSVLTP</sequence>